<dbReference type="Proteomes" id="UP000658131">
    <property type="component" value="Unassembled WGS sequence"/>
</dbReference>
<sequence>MIEILKGAYDLHVHSAPDVVKRRFSDIELAHRFVAAGMKGYAIKSHQSSTAGRAALIREMVPECNAVGTITLNNAVGGLNPMAVEMAARMGAKIVWFPTVDSWNEYDFLNRNTDIPQPYGAVADSKTLKRERISILEDGRLKPVVFDLLDVIKAHNLVLATGHLSTKESQQLIREAARIGVQKMVVTHGDYPATSMPLEIQRECVACGAFIEHNYLQISTGESNWETAISQIRQIGAKHTLICSDGGQTTSIPPDEAIETYCSKLLENGFSESDVRDIFVSNPRLLVE</sequence>
<dbReference type="Pfam" id="PF19799">
    <property type="entry name" value="DUF6282"/>
    <property type="match status" value="1"/>
</dbReference>
<accession>A0ABR7NLE6</accession>
<evidence type="ECO:0000313" key="1">
    <source>
        <dbReference type="EMBL" id="MBC8577236.1"/>
    </source>
</evidence>
<protein>
    <submittedName>
        <fullName evidence="1">Cytosolic protein</fullName>
    </submittedName>
</protein>
<dbReference type="InterPro" id="IPR046249">
    <property type="entry name" value="DUF6282"/>
</dbReference>
<proteinExistence type="predicted"/>
<dbReference type="Gene3D" id="3.20.20.140">
    <property type="entry name" value="Metal-dependent hydrolases"/>
    <property type="match status" value="1"/>
</dbReference>
<name>A0ABR7NLE6_9FIRM</name>
<evidence type="ECO:0000313" key="2">
    <source>
        <dbReference type="Proteomes" id="UP000658131"/>
    </source>
</evidence>
<comment type="caution">
    <text evidence="1">The sequence shown here is derived from an EMBL/GenBank/DDBJ whole genome shotgun (WGS) entry which is preliminary data.</text>
</comment>
<dbReference type="EMBL" id="JACRTB010000024">
    <property type="protein sequence ID" value="MBC8577236.1"/>
    <property type="molecule type" value="Genomic_DNA"/>
</dbReference>
<gene>
    <name evidence="1" type="ORF">H8717_12565</name>
</gene>
<keyword evidence="2" id="KW-1185">Reference proteome</keyword>
<dbReference type="SUPFAM" id="SSF51556">
    <property type="entry name" value="Metallo-dependent hydrolases"/>
    <property type="match status" value="1"/>
</dbReference>
<organism evidence="1 2">
    <name type="scientific">Yanshouia hominis</name>
    <dbReference type="NCBI Taxonomy" id="2763673"/>
    <lineage>
        <taxon>Bacteria</taxon>
        <taxon>Bacillati</taxon>
        <taxon>Bacillota</taxon>
        <taxon>Clostridia</taxon>
        <taxon>Eubacteriales</taxon>
        <taxon>Oscillospiraceae</taxon>
        <taxon>Yanshouia</taxon>
    </lineage>
</organism>
<dbReference type="InterPro" id="IPR032466">
    <property type="entry name" value="Metal_Hydrolase"/>
</dbReference>
<reference evidence="1 2" key="1">
    <citation type="submission" date="2020-08" db="EMBL/GenBank/DDBJ databases">
        <title>Genome public.</title>
        <authorList>
            <person name="Liu C."/>
            <person name="Sun Q."/>
        </authorList>
    </citation>
    <scope>NUCLEOTIDE SEQUENCE [LARGE SCALE GENOMIC DNA]</scope>
    <source>
        <strain evidence="1 2">BX1</strain>
    </source>
</reference>
<dbReference type="RefSeq" id="WP_262400700.1">
    <property type="nucleotide sequence ID" value="NZ_JACRTB010000024.1"/>
</dbReference>